<keyword evidence="1" id="KW-0812">Transmembrane</keyword>
<reference evidence="2 3" key="1">
    <citation type="journal article" date="2015" name="Nature">
        <title>rRNA introns, odd ribosomes, and small enigmatic genomes across a large radiation of phyla.</title>
        <authorList>
            <person name="Brown C.T."/>
            <person name="Hug L.A."/>
            <person name="Thomas B.C."/>
            <person name="Sharon I."/>
            <person name="Castelle C.J."/>
            <person name="Singh A."/>
            <person name="Wilkins M.J."/>
            <person name="Williams K.H."/>
            <person name="Banfield J.F."/>
        </authorList>
    </citation>
    <scope>NUCLEOTIDE SEQUENCE [LARGE SCALE GENOMIC DNA]</scope>
</reference>
<evidence type="ECO:0000313" key="2">
    <source>
        <dbReference type="EMBL" id="KKQ75703.1"/>
    </source>
</evidence>
<organism evidence="2 3">
    <name type="scientific">Candidatus Woesebacteria bacterium GW2011_GWB1_38_5b</name>
    <dbReference type="NCBI Taxonomy" id="1618569"/>
    <lineage>
        <taxon>Bacteria</taxon>
        <taxon>Candidatus Woeseibacteriota</taxon>
    </lineage>
</organism>
<feature type="transmembrane region" description="Helical" evidence="1">
    <location>
        <begin position="200"/>
        <end position="216"/>
    </location>
</feature>
<accession>A0A0G0K7S4</accession>
<feature type="transmembrane region" description="Helical" evidence="1">
    <location>
        <begin position="331"/>
        <end position="347"/>
    </location>
</feature>
<feature type="transmembrane region" description="Helical" evidence="1">
    <location>
        <begin position="95"/>
        <end position="115"/>
    </location>
</feature>
<gene>
    <name evidence="2" type="ORF">US96_C0006G0015</name>
</gene>
<keyword evidence="1" id="KW-0472">Membrane</keyword>
<feature type="transmembrane region" description="Helical" evidence="1">
    <location>
        <begin position="404"/>
        <end position="426"/>
    </location>
</feature>
<dbReference type="EMBL" id="LBUZ01000006">
    <property type="protein sequence ID" value="KKQ75703.1"/>
    <property type="molecule type" value="Genomic_DNA"/>
</dbReference>
<keyword evidence="1" id="KW-1133">Transmembrane helix</keyword>
<feature type="transmembrane region" description="Helical" evidence="1">
    <location>
        <begin position="127"/>
        <end position="147"/>
    </location>
</feature>
<feature type="transmembrane region" description="Helical" evidence="1">
    <location>
        <begin position="16"/>
        <end position="33"/>
    </location>
</feature>
<proteinExistence type="predicted"/>
<feature type="transmembrane region" description="Helical" evidence="1">
    <location>
        <begin position="303"/>
        <end position="324"/>
    </location>
</feature>
<dbReference type="AlphaFoldDB" id="A0A0G0K7S4"/>
<evidence type="ECO:0008006" key="4">
    <source>
        <dbReference type="Google" id="ProtNLM"/>
    </source>
</evidence>
<feature type="transmembrane region" description="Helical" evidence="1">
    <location>
        <begin position="1102"/>
        <end position="1123"/>
    </location>
</feature>
<feature type="transmembrane region" description="Helical" evidence="1">
    <location>
        <begin position="228"/>
        <end position="252"/>
    </location>
</feature>
<evidence type="ECO:0000313" key="3">
    <source>
        <dbReference type="Proteomes" id="UP000034181"/>
    </source>
</evidence>
<evidence type="ECO:0000256" key="1">
    <source>
        <dbReference type="SAM" id="Phobius"/>
    </source>
</evidence>
<protein>
    <recommendedName>
        <fullName evidence="4">Bacterial membrane protein YfhO</fullName>
    </recommendedName>
</protein>
<name>A0A0G0K7S4_9BACT</name>
<sequence length="1124" mass="130014">MLIAGYRTMINLLKNHYFWIFFIPFVLVVIWFADGMMMATAESGFPFYNLKYMQEISSHSWTSTNLGNAMGIRVASFPTYTTMAFVERLGVPGHVIQAGFFYFIFVSSGLGINLFAKTLFPLLQKRFFLAAVLFYWFNAISIVSVWNRFLNNYMFFWALLPVCVALFVKGFVDKNYKYAVLSSLSTVVFSYALTSPVFSILLWALLTYLLIFSVLTKREIKFYFRFYLLAIVSFVLFNFWWLSSFFVFLFSADFAVSATDFLSSKGNLFTLHAISLSSGSFTNTLRLKEYTFFNTEGPPWAKIYSLLPIESIEFYVIGVLLYTVYKFRRKFSVLLLGSVFVFTLFLVKGNQDPFGEVFEFFFSRSLVLQGFRNSFEKFGFVLPLAIAPLIAFTLSIKQKSYFKLAVLFIVFCYSIPFLNMKVFAFYRERLDKLISYRVEVPGEYPILNDWLKKNIAEHRFISLPLSGEGITYDWGEHGYTGVELSNTLYEVPNISYNTTIPFYADVVGMIRKSQNKEKLVNTMPFLSAKYINFRKDLVYKERSLPDPDIIEDLLLGLEDKKLVKNVFNSSLHSIYEVDSKYVWPKFYSTKNIYYSNSVNLPEIGEKLSGFPETKYVVISDKNIKLDSNLIDNYYLEPIYHFFPIRTRLNRDTSEMDILAKLFYSQHLPNEVLYPFISLKELIVAPPTADYNGKALYDVGILGKKAVEIYNMHQQNFDSKFIDEYEYKYVNRLQEFEEALKYALTKDKSKVTDVIVDSLIYQLFLLEKVNSDVVSDLVEMLSSHGITSRSDLKFQLMIPEGGEYSIISKDLKDTANDNIYLVFRFLVPKNGQYEFSTSTGQDSIQELYVDGKKQDGFNFDLKVGEYEVALLFSKDLIEKTVLAIDEVVFDDTKEKRLQFGVDDTKQYKISYDYFFEEGNKFRLSIVQSIDYEESPIYSKEIFKTENYHGWRAWDDLFAPGVGVTTANVVLKPSYVYECSRLLVFRTCGEEKESFKANLRNFKIIEITEPTASLMQVKSPKSAETEIAFPKTDKFEYTVGVQKYDNENEILVFSELYDSGWKLIYQDGKEVPGDNFLVNGYANGWILNREGGYKLQLTYTPERVLSVTKVLSIIFIAVGVLAVLLI</sequence>
<dbReference type="Proteomes" id="UP000034181">
    <property type="component" value="Unassembled WGS sequence"/>
</dbReference>
<feature type="transmembrane region" description="Helical" evidence="1">
    <location>
        <begin position="378"/>
        <end position="397"/>
    </location>
</feature>
<feature type="transmembrane region" description="Helical" evidence="1">
    <location>
        <begin position="153"/>
        <end position="171"/>
    </location>
</feature>
<comment type="caution">
    <text evidence="2">The sequence shown here is derived from an EMBL/GenBank/DDBJ whole genome shotgun (WGS) entry which is preliminary data.</text>
</comment>